<evidence type="ECO:0000313" key="1">
    <source>
        <dbReference type="EMBL" id="QJT10587.1"/>
    </source>
</evidence>
<keyword evidence="4" id="KW-1185">Reference proteome</keyword>
<accession>A0A6P1ZHY2</accession>
<dbReference type="GO" id="GO:0032259">
    <property type="term" value="P:methylation"/>
    <property type="evidence" value="ECO:0007669"/>
    <property type="project" value="UniProtKB-KW"/>
</dbReference>
<dbReference type="PANTHER" id="PTHR14614:SF132">
    <property type="entry name" value="PROTEIN-LYSINE METHYLTRANSFERASE C42C1.13"/>
    <property type="match status" value="1"/>
</dbReference>
<keyword evidence="2" id="KW-0808">Transferase</keyword>
<protein>
    <submittedName>
        <fullName evidence="1 2">Methyltransferase</fullName>
    </submittedName>
</protein>
<dbReference type="RefSeq" id="WP_144305179.1">
    <property type="nucleotide sequence ID" value="NZ_CP039543.1"/>
</dbReference>
<organism evidence="2 3">
    <name type="scientific">Oceanidesulfovibrio marinus</name>
    <dbReference type="NCBI Taxonomy" id="370038"/>
    <lineage>
        <taxon>Bacteria</taxon>
        <taxon>Pseudomonadati</taxon>
        <taxon>Thermodesulfobacteriota</taxon>
        <taxon>Desulfovibrionia</taxon>
        <taxon>Desulfovibrionales</taxon>
        <taxon>Desulfovibrionaceae</taxon>
        <taxon>Oceanidesulfovibrio</taxon>
    </lineage>
</organism>
<dbReference type="OrthoDB" id="264333at2"/>
<dbReference type="CDD" id="cd02440">
    <property type="entry name" value="AdoMet_MTases"/>
    <property type="match status" value="1"/>
</dbReference>
<name>A0A6P1ZHY2_9BACT</name>
<dbReference type="GO" id="GO:0008168">
    <property type="term" value="F:methyltransferase activity"/>
    <property type="evidence" value="ECO:0007669"/>
    <property type="project" value="UniProtKB-KW"/>
</dbReference>
<dbReference type="InterPro" id="IPR029063">
    <property type="entry name" value="SAM-dependent_MTases_sf"/>
</dbReference>
<evidence type="ECO:0000313" key="2">
    <source>
        <dbReference type="EMBL" id="TVM34181.1"/>
    </source>
</evidence>
<dbReference type="AlphaFoldDB" id="A0A6P1ZHY2"/>
<reference evidence="2 3" key="1">
    <citation type="submission" date="2018-06" db="EMBL/GenBank/DDBJ databases">
        <title>Complete genome of Desulfovibrio marinus P48SEP.</title>
        <authorList>
            <person name="Crispim J.S."/>
            <person name="Vidigal P.M.P."/>
            <person name="Silva L.C.F."/>
            <person name="Araujo L.C."/>
            <person name="Laguardia C.N."/>
            <person name="Dias R.S."/>
            <person name="Sousa M.P."/>
            <person name="Paula S.O."/>
            <person name="Silva C."/>
        </authorList>
    </citation>
    <scope>NUCLEOTIDE SEQUENCE [LARGE SCALE GENOMIC DNA]</scope>
    <source>
        <strain evidence="2 3">P48SEP</strain>
    </source>
</reference>
<evidence type="ECO:0000313" key="3">
    <source>
        <dbReference type="Proteomes" id="UP000434052"/>
    </source>
</evidence>
<sequence length="253" mass="27846">MIRADDDGGNAYGSYADDGPERFEVDLGGQRWIVERDADLEALWEDMVSEDENRTAACPEFADDERLPYWTEVWPASILLAHWCAKNKALVQGKRVLDLGCGLGLIAMVAASLGGRVVGMDYEHPALVNARRIARLNASNLGNIGALNWVVMDWRKNAFTPNAFPLVLCGDIMYESRFGPPLARFLSQTIARDGRAVLAEPSRDVFAAFRSAADSEGLAVSRMVQERVYAGQVRPFGDSGHGVTVNLWEITLL</sequence>
<keyword evidence="2" id="KW-0489">Methyltransferase</keyword>
<dbReference type="Pfam" id="PF10294">
    <property type="entry name" value="Methyltransf_16"/>
    <property type="match status" value="1"/>
</dbReference>
<dbReference type="EMBL" id="CP039543">
    <property type="protein sequence ID" value="QJT10587.1"/>
    <property type="molecule type" value="Genomic_DNA"/>
</dbReference>
<dbReference type="PANTHER" id="PTHR14614">
    <property type="entry name" value="HEPATOCELLULAR CARCINOMA-ASSOCIATED ANTIGEN"/>
    <property type="match status" value="1"/>
</dbReference>
<dbReference type="InterPro" id="IPR019410">
    <property type="entry name" value="Methyltransf_16"/>
</dbReference>
<gene>
    <name evidence="2" type="ORF">DQK91_09830</name>
    <name evidence="1" type="ORF">E8L03_17410</name>
</gene>
<dbReference type="Proteomes" id="UP000503251">
    <property type="component" value="Chromosome"/>
</dbReference>
<dbReference type="SUPFAM" id="SSF53335">
    <property type="entry name" value="S-adenosyl-L-methionine-dependent methyltransferases"/>
    <property type="match status" value="1"/>
</dbReference>
<evidence type="ECO:0000313" key="4">
    <source>
        <dbReference type="Proteomes" id="UP000503251"/>
    </source>
</evidence>
<proteinExistence type="predicted"/>
<dbReference type="Gene3D" id="3.40.50.150">
    <property type="entry name" value="Vaccinia Virus protein VP39"/>
    <property type="match status" value="1"/>
</dbReference>
<dbReference type="Proteomes" id="UP000434052">
    <property type="component" value="Unassembled WGS sequence"/>
</dbReference>
<dbReference type="EMBL" id="QMIF01000005">
    <property type="protein sequence ID" value="TVM34181.1"/>
    <property type="molecule type" value="Genomic_DNA"/>
</dbReference>
<reference evidence="1 4" key="2">
    <citation type="submission" date="2019-04" db="EMBL/GenBank/DDBJ databases">
        <title>Isolation and culture of sulfate reducing bacteria from the cold seep of the South China Sea.</title>
        <authorList>
            <person name="Sun C."/>
            <person name="Liu R."/>
        </authorList>
    </citation>
    <scope>NUCLEOTIDE SEQUENCE [LARGE SCALE GENOMIC DNA]</scope>
    <source>
        <strain evidence="1 4">CS1</strain>
    </source>
</reference>